<keyword evidence="6" id="KW-0406">Ion transport</keyword>
<evidence type="ECO:0000256" key="7">
    <source>
        <dbReference type="ARBA" id="ARBA00023077"/>
    </source>
</evidence>
<keyword evidence="2 10" id="KW-0813">Transport</keyword>
<keyword evidence="4 10" id="KW-0812">Transmembrane</keyword>
<gene>
    <name evidence="15" type="ORF">DN730_06020</name>
</gene>
<evidence type="ECO:0000256" key="6">
    <source>
        <dbReference type="ARBA" id="ARBA00023065"/>
    </source>
</evidence>
<keyword evidence="8 10" id="KW-0472">Membrane</keyword>
<evidence type="ECO:0000256" key="8">
    <source>
        <dbReference type="ARBA" id="ARBA00023136"/>
    </source>
</evidence>
<dbReference type="Gene3D" id="2.170.130.10">
    <property type="entry name" value="TonB-dependent receptor, plug domain"/>
    <property type="match status" value="1"/>
</dbReference>
<feature type="signal peptide" evidence="12">
    <location>
        <begin position="1"/>
        <end position="30"/>
    </location>
</feature>
<keyword evidence="5 12" id="KW-0732">Signal</keyword>
<dbReference type="InterPro" id="IPR012910">
    <property type="entry name" value="Plug_dom"/>
</dbReference>
<dbReference type="Pfam" id="PF07715">
    <property type="entry name" value="Plug"/>
    <property type="match status" value="1"/>
</dbReference>
<dbReference type="InterPro" id="IPR000531">
    <property type="entry name" value="Beta-barrel_TonB"/>
</dbReference>
<dbReference type="PROSITE" id="PS52016">
    <property type="entry name" value="TONB_DEPENDENT_REC_3"/>
    <property type="match status" value="1"/>
</dbReference>
<dbReference type="SUPFAM" id="SSF56935">
    <property type="entry name" value="Porins"/>
    <property type="match status" value="1"/>
</dbReference>
<keyword evidence="16" id="KW-1185">Reference proteome</keyword>
<evidence type="ECO:0000256" key="10">
    <source>
        <dbReference type="PROSITE-ProRule" id="PRU01360"/>
    </source>
</evidence>
<dbReference type="EMBL" id="QKRA01000002">
    <property type="protein sequence ID" value="RDL45166.1"/>
    <property type="molecule type" value="Genomic_DNA"/>
</dbReference>
<evidence type="ECO:0000256" key="9">
    <source>
        <dbReference type="ARBA" id="ARBA00023237"/>
    </source>
</evidence>
<dbReference type="RefSeq" id="WP_115467200.1">
    <property type="nucleotide sequence ID" value="NZ_QKRA01000002.1"/>
</dbReference>
<evidence type="ECO:0000256" key="4">
    <source>
        <dbReference type="ARBA" id="ARBA00022692"/>
    </source>
</evidence>
<dbReference type="Pfam" id="PF00593">
    <property type="entry name" value="TonB_dep_Rec_b-barrel"/>
    <property type="match status" value="1"/>
</dbReference>
<keyword evidence="9 10" id="KW-0998">Cell outer membrane</keyword>
<evidence type="ECO:0000256" key="12">
    <source>
        <dbReference type="SAM" id="SignalP"/>
    </source>
</evidence>
<proteinExistence type="inferred from homology"/>
<dbReference type="GO" id="GO:0009279">
    <property type="term" value="C:cell outer membrane"/>
    <property type="evidence" value="ECO:0007669"/>
    <property type="project" value="UniProtKB-SubCell"/>
</dbReference>
<dbReference type="Gene3D" id="2.40.170.20">
    <property type="entry name" value="TonB-dependent receptor, beta-barrel domain"/>
    <property type="match status" value="1"/>
</dbReference>
<protein>
    <submittedName>
        <fullName evidence="15">TonB-dependent receptor</fullName>
    </submittedName>
</protein>
<evidence type="ECO:0000256" key="5">
    <source>
        <dbReference type="ARBA" id="ARBA00022729"/>
    </source>
</evidence>
<dbReference type="InterPro" id="IPR039426">
    <property type="entry name" value="TonB-dep_rcpt-like"/>
</dbReference>
<organism evidence="15 16">
    <name type="scientific">Marinomonas piezotolerans</name>
    <dbReference type="NCBI Taxonomy" id="2213058"/>
    <lineage>
        <taxon>Bacteria</taxon>
        <taxon>Pseudomonadati</taxon>
        <taxon>Pseudomonadota</taxon>
        <taxon>Gammaproteobacteria</taxon>
        <taxon>Oceanospirillales</taxon>
        <taxon>Oceanospirillaceae</taxon>
        <taxon>Marinomonas</taxon>
    </lineage>
</organism>
<evidence type="ECO:0000313" key="16">
    <source>
        <dbReference type="Proteomes" id="UP000254326"/>
    </source>
</evidence>
<dbReference type="Proteomes" id="UP000254326">
    <property type="component" value="Unassembled WGS sequence"/>
</dbReference>
<reference evidence="15 16" key="1">
    <citation type="submission" date="2018-06" db="EMBL/GenBank/DDBJ databases">
        <title>Marinomonas sp. YLB-05 draft genome sequence.</title>
        <authorList>
            <person name="Yu L."/>
            <person name="Tang X."/>
        </authorList>
    </citation>
    <scope>NUCLEOTIDE SEQUENCE [LARGE SCALE GENOMIC DNA]</scope>
    <source>
        <strain evidence="15 16">YLB-05</strain>
    </source>
</reference>
<evidence type="ECO:0000259" key="13">
    <source>
        <dbReference type="Pfam" id="PF00593"/>
    </source>
</evidence>
<accession>A0A370UBI2</accession>
<evidence type="ECO:0000256" key="1">
    <source>
        <dbReference type="ARBA" id="ARBA00004571"/>
    </source>
</evidence>
<feature type="chain" id="PRO_5017034390" evidence="12">
    <location>
        <begin position="31"/>
        <end position="608"/>
    </location>
</feature>
<dbReference type="PANTHER" id="PTHR30069">
    <property type="entry name" value="TONB-DEPENDENT OUTER MEMBRANE RECEPTOR"/>
    <property type="match status" value="1"/>
</dbReference>
<dbReference type="PANTHER" id="PTHR30069:SF53">
    <property type="entry name" value="COLICIN I RECEPTOR-RELATED"/>
    <property type="match status" value="1"/>
</dbReference>
<comment type="subcellular location">
    <subcellularLocation>
        <location evidence="1 10">Cell outer membrane</location>
        <topology evidence="1 10">Multi-pass membrane protein</topology>
    </subcellularLocation>
</comment>
<evidence type="ECO:0000256" key="3">
    <source>
        <dbReference type="ARBA" id="ARBA00022452"/>
    </source>
</evidence>
<comment type="caution">
    <text evidence="15">The sequence shown here is derived from an EMBL/GenBank/DDBJ whole genome shotgun (WGS) entry which is preliminary data.</text>
</comment>
<keyword evidence="7 11" id="KW-0798">TonB box</keyword>
<dbReference type="InterPro" id="IPR037066">
    <property type="entry name" value="Plug_dom_sf"/>
</dbReference>
<feature type="domain" description="TonB-dependent receptor plug" evidence="14">
    <location>
        <begin position="57"/>
        <end position="162"/>
    </location>
</feature>
<feature type="domain" description="TonB-dependent receptor-like beta-barrel" evidence="13">
    <location>
        <begin position="197"/>
        <end position="575"/>
    </location>
</feature>
<keyword evidence="3 10" id="KW-1134">Transmembrane beta strand</keyword>
<evidence type="ECO:0000259" key="14">
    <source>
        <dbReference type="Pfam" id="PF07715"/>
    </source>
</evidence>
<evidence type="ECO:0000313" key="15">
    <source>
        <dbReference type="EMBL" id="RDL45166.1"/>
    </source>
</evidence>
<dbReference type="AlphaFoldDB" id="A0A370UBI2"/>
<name>A0A370UBI2_9GAMM</name>
<evidence type="ECO:0000256" key="11">
    <source>
        <dbReference type="RuleBase" id="RU003357"/>
    </source>
</evidence>
<sequence>MTQSLNALPAFAKSAITLSILSSIASIAYADDNETSSTTSFVLPIVVTGTSTPVAASDSLASTTVIDAEEIEKQQPQELTELLAGQPGIDLATNGGYGKTTSVYVRGNDNESTLLMIDGIPLYSASSGGASWGVVSPSLLNRIEILRGPRATLYGAGVSGGVVQAFSEDRYGDPRVVLEAGGGSFNTQILGVTVDGGANGTSYVLALDALKTDGVEIKPDDGNKGLERQSLLAKLKHEFDSGAYVSGVIANSTGHTEYVGDEGDFRVGVVGATLGVPLADLGETKLTLSEARDESDADVRGSHYNTKIQRARWENIFWAGDHEYILGAEISDTSLDGYTGSAVYDVADQRNTAGFAQALFDFYPFSAQLNIRQDDHERYGSSTTGGIALGYALDEAHQLRASYGTAFRVPSFNDLYWPGFGNENLKPGESETVELGINATYSQFFWDAAVYQTEYKNLIDASSTSVSNVAVARMQGVELSSGFDWDQWRVQTALSFLDAKDLDSGKRLRRRAEKSARIDVDRAIENGGLGFSVIGYGERYDDKANTRRLPGYALLNLRAHYEFAEDWEAKFTVKNALDKDYVTTRNFSGWYYQNPGVGAFLTIQYTAL</sequence>
<dbReference type="OrthoDB" id="9764669at2"/>
<comment type="similarity">
    <text evidence="10 11">Belongs to the TonB-dependent receptor family.</text>
</comment>
<dbReference type="InterPro" id="IPR036942">
    <property type="entry name" value="Beta-barrel_TonB_sf"/>
</dbReference>
<keyword evidence="15" id="KW-0675">Receptor</keyword>
<dbReference type="GO" id="GO:0006811">
    <property type="term" value="P:monoatomic ion transport"/>
    <property type="evidence" value="ECO:0007669"/>
    <property type="project" value="UniProtKB-KW"/>
</dbReference>
<dbReference type="GO" id="GO:0015889">
    <property type="term" value="P:cobalamin transport"/>
    <property type="evidence" value="ECO:0007669"/>
    <property type="project" value="TreeGrafter"/>
</dbReference>
<evidence type="ECO:0000256" key="2">
    <source>
        <dbReference type="ARBA" id="ARBA00022448"/>
    </source>
</evidence>